<evidence type="ECO:0000256" key="3">
    <source>
        <dbReference type="ARBA" id="ARBA00022801"/>
    </source>
</evidence>
<dbReference type="VEuPathDB" id="VectorBase:ASTEI20_030868"/>
<evidence type="ECO:0000256" key="2">
    <source>
        <dbReference type="ARBA" id="ARBA00022487"/>
    </source>
</evidence>
<dbReference type="Gene3D" id="3.40.50.1820">
    <property type="entry name" value="alpha/beta hydrolase"/>
    <property type="match status" value="1"/>
</dbReference>
<keyword evidence="2" id="KW-0719">Serine esterase</keyword>
<dbReference type="PANTHER" id="PTHR11559">
    <property type="entry name" value="CARBOXYLESTERASE"/>
    <property type="match status" value="1"/>
</dbReference>
<evidence type="ECO:0000256" key="5">
    <source>
        <dbReference type="ARBA" id="ARBA00023180"/>
    </source>
</evidence>
<evidence type="ECO:0000313" key="9">
    <source>
        <dbReference type="Proteomes" id="UP000076408"/>
    </source>
</evidence>
<dbReference type="InterPro" id="IPR019826">
    <property type="entry name" value="Carboxylesterase_B_AS"/>
</dbReference>
<dbReference type="AlphaFoldDB" id="A0A182YJY3"/>
<protein>
    <recommendedName>
        <fullName evidence="6">Carboxylic ester hydrolase</fullName>
        <ecNumber evidence="6">3.1.1.-</ecNumber>
    </recommendedName>
</protein>
<keyword evidence="5" id="KW-0325">Glycoprotein</keyword>
<sequence length="570" mass="65289">MWLGSAVFVGCFYTSLVQAICQVQLDRSTTGIGVQNTTFRKTPYCAYLGVRYGEPPVGKLRFRHSVVHQPSGLQNYTAPGSVCPQFRDTLSTNVVLGEEDCLFANIYSPSVGVASEECTPKAHPVLVFVHGGSYQVGDGERDINGVDLLLDSGILVITFNYRLNMIGFLKSEAHNISGNYGLKDQTTLLRWVQRYITHFGGDPDQVTLMGQSAGGSAVTHHLYIQQSKDLFHRLIALSGSLIAPWSFLFDYQYCTERYMSDLKPHSPEQLQEMDFHDFFLDSEPFRYWFPFASMGTPCFIPVQEQDEIHHDNFTVHMAHESVLHPPVTQVPMLLSETGREFEDLVKRVDRFYFFPNIPLNWTTSTGDTFVSTVNNFAASLVAEGHAKSIEEVIQQIASYGNMKYPMRRLAKHLAQSMNSSIHPIYYMRFEYDGRFGKSKNDFYRDDLENPEYGAMHGDELGYIFTPDVIDKALAAPDEYREEWRIHDRTVELIANFIKRGNPTPTGSEVTNSTSWTPLNENNSSNTYMNMDRTLEVRQFEEDRYYQYWDKVYNCLYYNVCDEIFEVELDQ</sequence>
<dbReference type="EC" id="3.1.1.-" evidence="6"/>
<dbReference type="EnsemblMetazoa" id="ASTEI08769-RA">
    <property type="protein sequence ID" value="ASTEI08769-PA"/>
    <property type="gene ID" value="ASTEI08769"/>
</dbReference>
<keyword evidence="6" id="KW-0732">Signal</keyword>
<proteinExistence type="inferred from homology"/>
<keyword evidence="9" id="KW-1185">Reference proteome</keyword>
<evidence type="ECO:0000256" key="4">
    <source>
        <dbReference type="ARBA" id="ARBA00023157"/>
    </source>
</evidence>
<dbReference type="SUPFAM" id="SSF53474">
    <property type="entry name" value="alpha/beta-Hydrolases"/>
    <property type="match status" value="1"/>
</dbReference>
<dbReference type="PROSITE" id="PS00122">
    <property type="entry name" value="CARBOXYLESTERASE_B_1"/>
    <property type="match status" value="1"/>
</dbReference>
<evidence type="ECO:0000313" key="8">
    <source>
        <dbReference type="EnsemblMetazoa" id="ASTEI08769-PA"/>
    </source>
</evidence>
<dbReference type="InterPro" id="IPR029058">
    <property type="entry name" value="AB_hydrolase_fold"/>
</dbReference>
<keyword evidence="4" id="KW-1015">Disulfide bond</keyword>
<comment type="similarity">
    <text evidence="1 6">Belongs to the type-B carboxylesterase/lipase family.</text>
</comment>
<organism evidence="8 9">
    <name type="scientific">Anopheles stephensi</name>
    <name type="common">Indo-Pakistan malaria mosquito</name>
    <dbReference type="NCBI Taxonomy" id="30069"/>
    <lineage>
        <taxon>Eukaryota</taxon>
        <taxon>Metazoa</taxon>
        <taxon>Ecdysozoa</taxon>
        <taxon>Arthropoda</taxon>
        <taxon>Hexapoda</taxon>
        <taxon>Insecta</taxon>
        <taxon>Pterygota</taxon>
        <taxon>Neoptera</taxon>
        <taxon>Endopterygota</taxon>
        <taxon>Diptera</taxon>
        <taxon>Nematocera</taxon>
        <taxon>Culicoidea</taxon>
        <taxon>Culicidae</taxon>
        <taxon>Anophelinae</taxon>
        <taxon>Anopheles</taxon>
    </lineage>
</organism>
<dbReference type="Proteomes" id="UP000076408">
    <property type="component" value="Unassembled WGS sequence"/>
</dbReference>
<reference evidence="8" key="2">
    <citation type="submission" date="2020-05" db="UniProtKB">
        <authorList>
            <consortium name="EnsemblMetazoa"/>
        </authorList>
    </citation>
    <scope>IDENTIFICATION</scope>
    <source>
        <strain evidence="8">Indian</strain>
    </source>
</reference>
<accession>A0A182YJY3</accession>
<dbReference type="GO" id="GO:0052689">
    <property type="term" value="F:carboxylic ester hydrolase activity"/>
    <property type="evidence" value="ECO:0007669"/>
    <property type="project" value="UniProtKB-KW"/>
</dbReference>
<dbReference type="VEuPathDB" id="VectorBase:ASTE008408"/>
<dbReference type="OMA" id="YREEWRI"/>
<dbReference type="Pfam" id="PF00135">
    <property type="entry name" value="COesterase"/>
    <property type="match status" value="1"/>
</dbReference>
<dbReference type="VEuPathDB" id="VectorBase:ASTEI08769"/>
<evidence type="ECO:0000256" key="1">
    <source>
        <dbReference type="ARBA" id="ARBA00005964"/>
    </source>
</evidence>
<feature type="domain" description="Carboxylesterase type B" evidence="7">
    <location>
        <begin position="33"/>
        <end position="548"/>
    </location>
</feature>
<keyword evidence="3 6" id="KW-0378">Hydrolase</keyword>
<name>A0A182YJY3_ANOST</name>
<dbReference type="InterPro" id="IPR002018">
    <property type="entry name" value="CarbesteraseB"/>
</dbReference>
<feature type="chain" id="PRO_5036529414" description="Carboxylic ester hydrolase" evidence="6">
    <location>
        <begin position="20"/>
        <end position="570"/>
    </location>
</feature>
<evidence type="ECO:0000256" key="6">
    <source>
        <dbReference type="RuleBase" id="RU361235"/>
    </source>
</evidence>
<dbReference type="STRING" id="30069.A0A182YJY3"/>
<reference evidence="9" key="1">
    <citation type="journal article" date="2014" name="Genome Biol.">
        <title>Genome analysis of a major urban malaria vector mosquito, Anopheles stephensi.</title>
        <authorList>
            <person name="Jiang X."/>
            <person name="Peery A."/>
            <person name="Hall A.B."/>
            <person name="Sharma A."/>
            <person name="Chen X.G."/>
            <person name="Waterhouse R.M."/>
            <person name="Komissarov A."/>
            <person name="Riehle M.M."/>
            <person name="Shouche Y."/>
            <person name="Sharakhova M.V."/>
            <person name="Lawson D."/>
            <person name="Pakpour N."/>
            <person name="Arensburger P."/>
            <person name="Davidson V.L."/>
            <person name="Eiglmeier K."/>
            <person name="Emrich S."/>
            <person name="George P."/>
            <person name="Kennedy R.C."/>
            <person name="Mane S.P."/>
            <person name="Maslen G."/>
            <person name="Oringanje C."/>
            <person name="Qi Y."/>
            <person name="Settlage R."/>
            <person name="Tojo M."/>
            <person name="Tubio J.M."/>
            <person name="Unger M.F."/>
            <person name="Wang B."/>
            <person name="Vernick K.D."/>
            <person name="Ribeiro J.M."/>
            <person name="James A.A."/>
            <person name="Michel K."/>
            <person name="Riehle M.A."/>
            <person name="Luckhart S."/>
            <person name="Sharakhov I.V."/>
            <person name="Tu Z."/>
        </authorList>
    </citation>
    <scope>NUCLEOTIDE SEQUENCE [LARGE SCALE GENOMIC DNA]</scope>
    <source>
        <strain evidence="9">Indian</strain>
    </source>
</reference>
<dbReference type="InterPro" id="IPR050309">
    <property type="entry name" value="Type-B_Carboxylest/Lipase"/>
</dbReference>
<feature type="signal peptide" evidence="6">
    <location>
        <begin position="1"/>
        <end position="19"/>
    </location>
</feature>
<evidence type="ECO:0000259" key="7">
    <source>
        <dbReference type="Pfam" id="PF00135"/>
    </source>
</evidence>